<feature type="domain" description="Histidine kinase" evidence="5">
    <location>
        <begin position="230"/>
        <end position="453"/>
    </location>
</feature>
<dbReference type="SMART" id="SM00091">
    <property type="entry name" value="PAS"/>
    <property type="match status" value="1"/>
</dbReference>
<dbReference type="InterPro" id="IPR000700">
    <property type="entry name" value="PAS-assoc_C"/>
</dbReference>
<dbReference type="CDD" id="cd00130">
    <property type="entry name" value="PAS"/>
    <property type="match status" value="1"/>
</dbReference>
<dbReference type="InterPro" id="IPR036890">
    <property type="entry name" value="HATPase_C_sf"/>
</dbReference>
<dbReference type="InterPro" id="IPR035965">
    <property type="entry name" value="PAS-like_dom_sf"/>
</dbReference>
<organism evidence="8 9">
    <name type="scientific">Geothrix edaphica</name>
    <dbReference type="NCBI Taxonomy" id="2927976"/>
    <lineage>
        <taxon>Bacteria</taxon>
        <taxon>Pseudomonadati</taxon>
        <taxon>Acidobacteriota</taxon>
        <taxon>Holophagae</taxon>
        <taxon>Holophagales</taxon>
        <taxon>Holophagaceae</taxon>
        <taxon>Geothrix</taxon>
    </lineage>
</organism>
<keyword evidence="3" id="KW-0597">Phosphoprotein</keyword>
<dbReference type="NCBIfam" id="TIGR00229">
    <property type="entry name" value="sensory_box"/>
    <property type="match status" value="1"/>
</dbReference>
<reference evidence="8" key="1">
    <citation type="journal article" date="2023" name="Antonie Van Leeuwenhoek">
        <title>Mesoterricola silvestris gen. nov., sp. nov., Mesoterricola sediminis sp. nov., Geothrix oryzae sp. nov., Geothrix edaphica sp. nov., Geothrix rubra sp. nov., and Geothrix limicola sp. nov., six novel members of Acidobacteriota isolated from soils.</title>
        <authorList>
            <person name="Itoh H."/>
            <person name="Sugisawa Y."/>
            <person name="Mise K."/>
            <person name="Xu Z."/>
            <person name="Kuniyasu M."/>
            <person name="Ushijima N."/>
            <person name="Kawano K."/>
            <person name="Kobayashi E."/>
            <person name="Shiratori Y."/>
            <person name="Masuda Y."/>
            <person name="Senoo K."/>
        </authorList>
    </citation>
    <scope>NUCLEOTIDE SEQUENCE</scope>
    <source>
        <strain evidence="8">Red802</strain>
    </source>
</reference>
<dbReference type="RefSeq" id="WP_285609058.1">
    <property type="nucleotide sequence ID" value="NZ_BSDC01000002.1"/>
</dbReference>
<keyword evidence="4" id="KW-0812">Transmembrane</keyword>
<dbReference type="InterPro" id="IPR000014">
    <property type="entry name" value="PAS"/>
</dbReference>
<sequence>MPDPSPKPAPPPKAATAGAAKVALGYALLSALWILLSDRLVQALAPDPAWMTTLSILKGWAFVAVTATLLFVMVKRLVAGVASREAQLRTLLHAIPDMVWLKDPEGVYLACNPAFERFFGAPELEILGRTDYDFLPRGEADFFRQKDREATAAGGPRVNEEWITLADGGARILLETLKTPMLDQSGRFVGVLGIARDITEQDSHSRERAKLQAQLYEAQKLESLGRFAGGVAHDYNNMLSVILSNADLALFQLAEGRPERKYLEEIVKAARHSADLTSRMLGFARRQPMVPKAVDLNQTVADLLPVLGRLAGGSIELVWSPGGGLWTAWVDPTQLEQVLTNLVVNARDAIPGSGRITLETANWTLRDRDCGAWIDAEPGQYVGIQVSDTGSGMAPEVAAQIFEPFFTTKPSGRGTGLGLAMVHGIVRQHRGTLQLDTAPGRGTTFRILLPRAGAGVPAEAPH</sequence>
<comment type="catalytic activity">
    <reaction evidence="1">
        <text>ATP + protein L-histidine = ADP + protein N-phospho-L-histidine.</text>
        <dbReference type="EC" id="2.7.13.3"/>
    </reaction>
</comment>
<dbReference type="InterPro" id="IPR004358">
    <property type="entry name" value="Sig_transdc_His_kin-like_C"/>
</dbReference>
<keyword evidence="9" id="KW-1185">Reference proteome</keyword>
<name>A0ABQ5PZ53_9BACT</name>
<dbReference type="Gene3D" id="1.10.287.130">
    <property type="match status" value="1"/>
</dbReference>
<dbReference type="InterPro" id="IPR001610">
    <property type="entry name" value="PAC"/>
</dbReference>
<evidence type="ECO:0000256" key="4">
    <source>
        <dbReference type="SAM" id="Phobius"/>
    </source>
</evidence>
<dbReference type="SMART" id="SM00387">
    <property type="entry name" value="HATPase_c"/>
    <property type="match status" value="1"/>
</dbReference>
<dbReference type="Gene3D" id="3.30.450.20">
    <property type="entry name" value="PAS domain"/>
    <property type="match status" value="1"/>
</dbReference>
<dbReference type="InterPro" id="IPR005467">
    <property type="entry name" value="His_kinase_dom"/>
</dbReference>
<dbReference type="SUPFAM" id="SSF47384">
    <property type="entry name" value="Homodimeric domain of signal transducing histidine kinase"/>
    <property type="match status" value="1"/>
</dbReference>
<evidence type="ECO:0000313" key="8">
    <source>
        <dbReference type="EMBL" id="GLH67732.1"/>
    </source>
</evidence>
<accession>A0ABQ5PZ53</accession>
<feature type="transmembrane region" description="Helical" evidence="4">
    <location>
        <begin position="14"/>
        <end position="36"/>
    </location>
</feature>
<dbReference type="EC" id="2.7.13.3" evidence="2"/>
<evidence type="ECO:0000259" key="7">
    <source>
        <dbReference type="PROSITE" id="PS50113"/>
    </source>
</evidence>
<feature type="domain" description="PAS" evidence="6">
    <location>
        <begin position="84"/>
        <end position="154"/>
    </location>
</feature>
<dbReference type="Proteomes" id="UP001165044">
    <property type="component" value="Unassembled WGS sequence"/>
</dbReference>
<dbReference type="InterPro" id="IPR013656">
    <property type="entry name" value="PAS_4"/>
</dbReference>
<dbReference type="Pfam" id="PF02518">
    <property type="entry name" value="HATPase_c"/>
    <property type="match status" value="1"/>
</dbReference>
<protein>
    <recommendedName>
        <fullName evidence="2">histidine kinase</fullName>
        <ecNumber evidence="2">2.7.13.3</ecNumber>
    </recommendedName>
</protein>
<evidence type="ECO:0000259" key="6">
    <source>
        <dbReference type="PROSITE" id="PS50112"/>
    </source>
</evidence>
<dbReference type="CDD" id="cd00082">
    <property type="entry name" value="HisKA"/>
    <property type="match status" value="1"/>
</dbReference>
<evidence type="ECO:0000256" key="1">
    <source>
        <dbReference type="ARBA" id="ARBA00000085"/>
    </source>
</evidence>
<evidence type="ECO:0000259" key="5">
    <source>
        <dbReference type="PROSITE" id="PS50109"/>
    </source>
</evidence>
<dbReference type="PROSITE" id="PS50109">
    <property type="entry name" value="HIS_KIN"/>
    <property type="match status" value="1"/>
</dbReference>
<feature type="transmembrane region" description="Helical" evidence="4">
    <location>
        <begin position="56"/>
        <end position="74"/>
    </location>
</feature>
<evidence type="ECO:0000256" key="3">
    <source>
        <dbReference type="ARBA" id="ARBA00022553"/>
    </source>
</evidence>
<proteinExistence type="predicted"/>
<dbReference type="EMBL" id="BSDC01000002">
    <property type="protein sequence ID" value="GLH67732.1"/>
    <property type="molecule type" value="Genomic_DNA"/>
</dbReference>
<keyword evidence="4" id="KW-0472">Membrane</keyword>
<evidence type="ECO:0000313" key="9">
    <source>
        <dbReference type="Proteomes" id="UP001165044"/>
    </source>
</evidence>
<dbReference type="PROSITE" id="PS50113">
    <property type="entry name" value="PAC"/>
    <property type="match status" value="1"/>
</dbReference>
<dbReference type="Pfam" id="PF08448">
    <property type="entry name" value="PAS_4"/>
    <property type="match status" value="1"/>
</dbReference>
<dbReference type="InterPro" id="IPR036097">
    <property type="entry name" value="HisK_dim/P_sf"/>
</dbReference>
<dbReference type="PRINTS" id="PR00344">
    <property type="entry name" value="BCTRLSENSOR"/>
</dbReference>
<dbReference type="PANTHER" id="PTHR43065:SF42">
    <property type="entry name" value="TWO-COMPONENT SENSOR PPRA"/>
    <property type="match status" value="1"/>
</dbReference>
<dbReference type="InterPro" id="IPR003661">
    <property type="entry name" value="HisK_dim/P_dom"/>
</dbReference>
<comment type="caution">
    <text evidence="8">The sequence shown here is derived from an EMBL/GenBank/DDBJ whole genome shotgun (WGS) entry which is preliminary data.</text>
</comment>
<dbReference type="SUPFAM" id="SSF55785">
    <property type="entry name" value="PYP-like sensor domain (PAS domain)"/>
    <property type="match status" value="1"/>
</dbReference>
<feature type="domain" description="PAC" evidence="7">
    <location>
        <begin position="158"/>
        <end position="210"/>
    </location>
</feature>
<gene>
    <name evidence="8" type="ORF">GETHED_20960</name>
</gene>
<dbReference type="Gene3D" id="3.30.565.10">
    <property type="entry name" value="Histidine kinase-like ATPase, C-terminal domain"/>
    <property type="match status" value="1"/>
</dbReference>
<keyword evidence="4" id="KW-1133">Transmembrane helix</keyword>
<dbReference type="PANTHER" id="PTHR43065">
    <property type="entry name" value="SENSOR HISTIDINE KINASE"/>
    <property type="match status" value="1"/>
</dbReference>
<dbReference type="SMART" id="SM00086">
    <property type="entry name" value="PAC"/>
    <property type="match status" value="1"/>
</dbReference>
<evidence type="ECO:0000256" key="2">
    <source>
        <dbReference type="ARBA" id="ARBA00012438"/>
    </source>
</evidence>
<dbReference type="PROSITE" id="PS50112">
    <property type="entry name" value="PAS"/>
    <property type="match status" value="1"/>
</dbReference>
<dbReference type="InterPro" id="IPR003594">
    <property type="entry name" value="HATPase_dom"/>
</dbReference>
<dbReference type="SUPFAM" id="SSF55874">
    <property type="entry name" value="ATPase domain of HSP90 chaperone/DNA topoisomerase II/histidine kinase"/>
    <property type="match status" value="1"/>
</dbReference>